<evidence type="ECO:0000256" key="4">
    <source>
        <dbReference type="ARBA" id="ARBA00022737"/>
    </source>
</evidence>
<dbReference type="PROSITE" id="PS50092">
    <property type="entry name" value="TSP1"/>
    <property type="match status" value="8"/>
</dbReference>
<dbReference type="Gene3D" id="2.20.100.10">
    <property type="entry name" value="Thrombospondin type-1 (TSP1) repeat"/>
    <property type="match status" value="7"/>
</dbReference>
<dbReference type="Gene3D" id="2.60.40.10">
    <property type="entry name" value="Immunoglobulins"/>
    <property type="match status" value="1"/>
</dbReference>
<accession>A0A7E4VBR0</accession>
<keyword evidence="5 6" id="KW-1015">Disulfide bond</keyword>
<dbReference type="GO" id="GO:0009653">
    <property type="term" value="P:anatomical structure morphogenesis"/>
    <property type="evidence" value="ECO:0007669"/>
    <property type="project" value="UniProtKB-ARBA"/>
</dbReference>
<dbReference type="InterPro" id="IPR007110">
    <property type="entry name" value="Ig-like_dom"/>
</dbReference>
<reference evidence="11" key="2">
    <citation type="submission" date="2020-10" db="UniProtKB">
        <authorList>
            <consortium name="WormBaseParasite"/>
        </authorList>
    </citation>
    <scope>IDENTIFICATION</scope>
</reference>
<dbReference type="InterPro" id="IPR003599">
    <property type="entry name" value="Ig_sub"/>
</dbReference>
<dbReference type="InterPro" id="IPR013098">
    <property type="entry name" value="Ig_I-set"/>
</dbReference>
<feature type="domain" description="Ig-like" evidence="9">
    <location>
        <begin position="820"/>
        <end position="886"/>
    </location>
</feature>
<dbReference type="AlphaFoldDB" id="A0A7E4VBR0"/>
<dbReference type="GO" id="GO:0004222">
    <property type="term" value="F:metalloendopeptidase activity"/>
    <property type="evidence" value="ECO:0007669"/>
    <property type="project" value="TreeGrafter"/>
</dbReference>
<dbReference type="Pfam" id="PF19030">
    <property type="entry name" value="TSP1_ADAMTS"/>
    <property type="match status" value="7"/>
</dbReference>
<proteinExistence type="predicted"/>
<reference evidence="10" key="1">
    <citation type="journal article" date="2013" name="Genetics">
        <title>The draft genome and transcriptome of Panagrellus redivivus are shaped by the harsh demands of a free-living lifestyle.</title>
        <authorList>
            <person name="Srinivasan J."/>
            <person name="Dillman A.R."/>
            <person name="Macchietto M.G."/>
            <person name="Heikkinen L."/>
            <person name="Lakso M."/>
            <person name="Fracchia K.M."/>
            <person name="Antoshechkin I."/>
            <person name="Mortazavi A."/>
            <person name="Wong G."/>
            <person name="Sternberg P.W."/>
        </authorList>
    </citation>
    <scope>NUCLEOTIDE SEQUENCE [LARGE SCALE GENOMIC DNA]</scope>
    <source>
        <strain evidence="10">MT8872</strain>
    </source>
</reference>
<feature type="disulfide bond" evidence="6">
    <location>
        <begin position="70"/>
        <end position="75"/>
    </location>
</feature>
<dbReference type="GO" id="GO:0030198">
    <property type="term" value="P:extracellular matrix organization"/>
    <property type="evidence" value="ECO:0007669"/>
    <property type="project" value="InterPro"/>
</dbReference>
<keyword evidence="2" id="KW-0964">Secreted</keyword>
<dbReference type="SMART" id="SM00209">
    <property type="entry name" value="TSP1"/>
    <property type="match status" value="9"/>
</dbReference>
<dbReference type="PANTHER" id="PTHR13723:SF278">
    <property type="entry name" value="ADAM METALLOPEPTIDASE WITH THROMBOSPONDIN TYPE 1 MOTIF A, ISOFORM B"/>
    <property type="match status" value="1"/>
</dbReference>
<evidence type="ECO:0000256" key="1">
    <source>
        <dbReference type="ARBA" id="ARBA00004613"/>
    </source>
</evidence>
<feature type="disulfide bond" evidence="6">
    <location>
        <begin position="59"/>
        <end position="90"/>
    </location>
</feature>
<evidence type="ECO:0000256" key="2">
    <source>
        <dbReference type="ARBA" id="ARBA00022525"/>
    </source>
</evidence>
<dbReference type="InterPro" id="IPR045371">
    <property type="entry name" value="ADAMTS_CR_3"/>
</dbReference>
<dbReference type="InterPro" id="IPR050439">
    <property type="entry name" value="ADAMTS_ADAMTS-like"/>
</dbReference>
<dbReference type="InterPro" id="IPR000884">
    <property type="entry name" value="TSP1_rpt"/>
</dbReference>
<organism evidence="10 11">
    <name type="scientific">Panagrellus redivivus</name>
    <name type="common">Microworm</name>
    <dbReference type="NCBI Taxonomy" id="6233"/>
    <lineage>
        <taxon>Eukaryota</taxon>
        <taxon>Metazoa</taxon>
        <taxon>Ecdysozoa</taxon>
        <taxon>Nematoda</taxon>
        <taxon>Chromadorea</taxon>
        <taxon>Rhabditida</taxon>
        <taxon>Tylenchina</taxon>
        <taxon>Panagrolaimomorpha</taxon>
        <taxon>Panagrolaimoidea</taxon>
        <taxon>Panagrolaimidae</taxon>
        <taxon>Panagrellus</taxon>
    </lineage>
</organism>
<dbReference type="WBParaSite" id="Pan_g19096.t2">
    <property type="protein sequence ID" value="Pan_g19096.t2"/>
    <property type="gene ID" value="Pan_g19096"/>
</dbReference>
<dbReference type="GO" id="GO:0005576">
    <property type="term" value="C:extracellular region"/>
    <property type="evidence" value="ECO:0007669"/>
    <property type="project" value="UniProtKB-SubCell"/>
</dbReference>
<dbReference type="Pfam" id="PF00090">
    <property type="entry name" value="TSP_1"/>
    <property type="match status" value="1"/>
</dbReference>
<keyword evidence="3 8" id="KW-0732">Signal</keyword>
<dbReference type="PROSITE" id="PS50835">
    <property type="entry name" value="IG_LIKE"/>
    <property type="match status" value="1"/>
</dbReference>
<dbReference type="SUPFAM" id="SSF48726">
    <property type="entry name" value="Immunoglobulin"/>
    <property type="match status" value="1"/>
</dbReference>
<dbReference type="PANTHER" id="PTHR13723">
    <property type="entry name" value="ADAMTS A DISINTEGRIN AND METALLOPROTEASE WITH THROMBOSPONDIN MOTIFS PROTEASE"/>
    <property type="match status" value="1"/>
</dbReference>
<dbReference type="Pfam" id="PF19236">
    <property type="entry name" value="ADAMTS_CR_3"/>
    <property type="match status" value="1"/>
</dbReference>
<feature type="signal peptide" evidence="8">
    <location>
        <begin position="1"/>
        <end position="20"/>
    </location>
</feature>
<dbReference type="PRINTS" id="PR01857">
    <property type="entry name" value="ADAMTSFAMILY"/>
</dbReference>
<feature type="region of interest" description="Disordered" evidence="7">
    <location>
        <begin position="311"/>
        <end position="336"/>
    </location>
</feature>
<evidence type="ECO:0000313" key="10">
    <source>
        <dbReference type="Proteomes" id="UP000492821"/>
    </source>
</evidence>
<dbReference type="InterPro" id="IPR013273">
    <property type="entry name" value="ADAMTS/ADAMTS-like"/>
</dbReference>
<dbReference type="InterPro" id="IPR036383">
    <property type="entry name" value="TSP1_rpt_sf"/>
</dbReference>
<feature type="compositionally biased region" description="Low complexity" evidence="7">
    <location>
        <begin position="311"/>
        <end position="323"/>
    </location>
</feature>
<dbReference type="SMART" id="SM00409">
    <property type="entry name" value="IG"/>
    <property type="match status" value="1"/>
</dbReference>
<protein>
    <submittedName>
        <fullName evidence="11">Ig-like domain-containing protein</fullName>
    </submittedName>
</protein>
<feature type="chain" id="PRO_5029020508" evidence="8">
    <location>
        <begin position="21"/>
        <end position="1226"/>
    </location>
</feature>
<evidence type="ECO:0000256" key="7">
    <source>
        <dbReference type="SAM" id="MobiDB-lite"/>
    </source>
</evidence>
<dbReference type="InterPro" id="IPR013783">
    <property type="entry name" value="Ig-like_fold"/>
</dbReference>
<dbReference type="SUPFAM" id="SSF82895">
    <property type="entry name" value="TSP-1 type 1 repeat"/>
    <property type="match status" value="7"/>
</dbReference>
<evidence type="ECO:0000256" key="3">
    <source>
        <dbReference type="ARBA" id="ARBA00022729"/>
    </source>
</evidence>
<dbReference type="GO" id="GO:0031012">
    <property type="term" value="C:extracellular matrix"/>
    <property type="evidence" value="ECO:0007669"/>
    <property type="project" value="TreeGrafter"/>
</dbReference>
<dbReference type="InterPro" id="IPR003598">
    <property type="entry name" value="Ig_sub2"/>
</dbReference>
<evidence type="ECO:0000256" key="5">
    <source>
        <dbReference type="ARBA" id="ARBA00023157"/>
    </source>
</evidence>
<dbReference type="Pfam" id="PF07679">
    <property type="entry name" value="I-set"/>
    <property type="match status" value="1"/>
</dbReference>
<dbReference type="Proteomes" id="UP000492821">
    <property type="component" value="Unassembled WGS sequence"/>
</dbReference>
<dbReference type="InterPro" id="IPR036179">
    <property type="entry name" value="Ig-like_dom_sf"/>
</dbReference>
<comment type="subcellular location">
    <subcellularLocation>
        <location evidence="1">Secreted</location>
    </subcellularLocation>
</comment>
<evidence type="ECO:0000259" key="9">
    <source>
        <dbReference type="PROSITE" id="PS50835"/>
    </source>
</evidence>
<evidence type="ECO:0000256" key="8">
    <source>
        <dbReference type="SAM" id="SignalP"/>
    </source>
</evidence>
<feature type="disulfide bond" evidence="6">
    <location>
        <begin position="55"/>
        <end position="85"/>
    </location>
</feature>
<name>A0A7E4VBR0_PANRE</name>
<keyword evidence="4" id="KW-0677">Repeat</keyword>
<evidence type="ECO:0000313" key="11">
    <source>
        <dbReference type="WBParaSite" id="Pan_g19096.t2"/>
    </source>
</evidence>
<keyword evidence="10" id="KW-1185">Reference proteome</keyword>
<dbReference type="GO" id="GO:0006508">
    <property type="term" value="P:proteolysis"/>
    <property type="evidence" value="ECO:0007669"/>
    <property type="project" value="TreeGrafter"/>
</dbReference>
<dbReference type="FunFam" id="2.20.100.10:FF:000005">
    <property type="entry name" value="ADAM metallopeptidase with thrombospondin type 1 motif 9"/>
    <property type="match status" value="1"/>
</dbReference>
<evidence type="ECO:0000256" key="6">
    <source>
        <dbReference type="PIRSR" id="PIRSR613273-3"/>
    </source>
</evidence>
<dbReference type="SMART" id="SM00408">
    <property type="entry name" value="IGc2"/>
    <property type="match status" value="1"/>
</dbReference>
<sequence>MITLATLLATLPLISHTRFARNPFFDSPEVLEPSDFPSNDGYLLGWARWSQWSACSKTCGGGVQYQLRRCLDVRCSGPSSRHRLCNTEICAGRTRSDAEIECGLRDASWQPLPMPYGNSGAANCSLVCRSINGEIHDFQTSLPDGAACFREDAASAACLRGKCQSVGCDLIIGSSVRVDQCGVCGGDGRTCGRTVFSWRDTQQFSPCDRSCGSERFQVSVSVCMNTVNERVVPERLCADQKRPRPQVRPCPDVVCPANQGSPSGYEWLATDWSTCSTSCGGGTQNREVICVESSMVADATTHIATASSLPPLKSNLNSSEPLKPNTAPANNIKSRRSVENRKVDEQYCIQLKKPDKTRRCGGNACPAWVAGSWGTCSATCGTGIQRRSVNCLQAGKMVNALLCRSVDKPSETQKCYMAANCDNYKELSNSEDKDRQNDGSLASSNSLDRYRFVAESPFSQWNDAHPGNGLQEEPARLLHGFPSSGDKTKPKFYPGVWSECSTTCGPGVRSRTVECVAFQGLTSNVIKLPDYECDGEAKPSLFQPCQNHACAADPENLILKASGANPLKSGTHFQWDYGEWSQCSATCLGGRQKSVLKCIDTTRKVSVPWSHCDAKQRPMDLFRECNKGPCPPAWDVGDFGDCSHSCGGGIRTRKVRCIRRVAAAGGAESTLILPDAQCPGDRPNHQEPCGLNDCAPAWRVDQWSSCSVSCGRGEQRRTVVCEQRSATGVVTVYDPPEACASAERPPTVQLCDLGSCDGGGYHSYDIVGSGSLVRPFSDDSMRRSENLIQDDDIDKENFDQGQAAHRKLTLNVGGLANLYEGTSVKVKCPVKNFDRSRIVWTKDGETVHNNAHIKVSTNGALRIFHARMEDAGLYACFANGARGNVTLQFKPRESTPEDANRTRPLETNHIEDAPEPEDLSPTEVDLKLVEKVRLGLQKTGDYRFAQVLQTIRSPGQLRVDYQTGGWSACSAIECGNTDGTQVRLVKCRVALIENGDSAYVEDDVCDAFGAVRPPASKPCKREDCPEWEASDWTDCAESRCVKHHASLQRREVKCVYPNGTHANIDSCNRKTRPKIKKECVNLSCTAEWRPSIWGKCSAKRCATDPSKATSGVQMRLLRCVWRGTKKAAGRHCDPSKRPPAVRACSDGAEMACSSNSDKTQSNPSFFAQSVPASAVPVTPSSSSSVLSVPSGPTAMALQNDAPIANVPANWRGWKLYDFDFHKVRRV</sequence>